<name>A0A409YQH4_9AGAR</name>
<keyword evidence="2" id="KW-1133">Transmembrane helix</keyword>
<feature type="compositionally biased region" description="Low complexity" evidence="1">
    <location>
        <begin position="77"/>
        <end position="97"/>
    </location>
</feature>
<feature type="region of interest" description="Disordered" evidence="1">
    <location>
        <begin position="182"/>
        <end position="276"/>
    </location>
</feature>
<evidence type="ECO:0000256" key="2">
    <source>
        <dbReference type="SAM" id="Phobius"/>
    </source>
</evidence>
<dbReference type="Proteomes" id="UP000284842">
    <property type="component" value="Unassembled WGS sequence"/>
</dbReference>
<feature type="compositionally biased region" description="Polar residues" evidence="1">
    <location>
        <begin position="222"/>
        <end position="235"/>
    </location>
</feature>
<evidence type="ECO:0000313" key="3">
    <source>
        <dbReference type="EMBL" id="PPR05239.1"/>
    </source>
</evidence>
<proteinExistence type="predicted"/>
<reference evidence="3 4" key="1">
    <citation type="journal article" date="2018" name="Evol. Lett.">
        <title>Horizontal gene cluster transfer increased hallucinogenic mushroom diversity.</title>
        <authorList>
            <person name="Reynolds H.T."/>
            <person name="Vijayakumar V."/>
            <person name="Gluck-Thaler E."/>
            <person name="Korotkin H.B."/>
            <person name="Matheny P.B."/>
            <person name="Slot J.C."/>
        </authorList>
    </citation>
    <scope>NUCLEOTIDE SEQUENCE [LARGE SCALE GENOMIC DNA]</scope>
    <source>
        <strain evidence="3 4">2629</strain>
    </source>
</reference>
<dbReference type="EMBL" id="NHTK01000835">
    <property type="protein sequence ID" value="PPR05239.1"/>
    <property type="molecule type" value="Genomic_DNA"/>
</dbReference>
<evidence type="ECO:0000313" key="4">
    <source>
        <dbReference type="Proteomes" id="UP000284842"/>
    </source>
</evidence>
<accession>A0A409YQH4</accession>
<feature type="region of interest" description="Disordered" evidence="1">
    <location>
        <begin position="39"/>
        <end position="64"/>
    </location>
</feature>
<keyword evidence="2" id="KW-0472">Membrane</keyword>
<sequence length="276" mass="29391">MTTHPPTLRLQKLASVDIQGIYSRLHGARVDTTVAPFITSEGSSGGQPPLKSTHAHSASQSTQPRAIVFASSSKTSLSTASDTTYSGATAPSGTSSSVPGDPPPYSAIPFIRTSNNPLSRQVHAPNTPQADTVNQTVLILCIALGSIALMCITFWVYHCKKQRKRRLHNEQLHSQLEEEGPIHMHSSEPHDQESTSLLSESMASTTLPNPRPNPPELTPNTADTPPESTHTSLSPQGDEDLAAPNTPLSSTSTVTALTTAPPPYSEIPTHLLNTLT</sequence>
<protein>
    <submittedName>
        <fullName evidence="3">Uncharacterized protein</fullName>
    </submittedName>
</protein>
<dbReference type="AlphaFoldDB" id="A0A409YQH4"/>
<feature type="region of interest" description="Disordered" evidence="1">
    <location>
        <begin position="77"/>
        <end position="112"/>
    </location>
</feature>
<feature type="compositionally biased region" description="Basic and acidic residues" evidence="1">
    <location>
        <begin position="182"/>
        <end position="193"/>
    </location>
</feature>
<organism evidence="3 4">
    <name type="scientific">Panaeolus cyanescens</name>
    <dbReference type="NCBI Taxonomy" id="181874"/>
    <lineage>
        <taxon>Eukaryota</taxon>
        <taxon>Fungi</taxon>
        <taxon>Dikarya</taxon>
        <taxon>Basidiomycota</taxon>
        <taxon>Agaricomycotina</taxon>
        <taxon>Agaricomycetes</taxon>
        <taxon>Agaricomycetidae</taxon>
        <taxon>Agaricales</taxon>
        <taxon>Agaricineae</taxon>
        <taxon>Galeropsidaceae</taxon>
        <taxon>Panaeolus</taxon>
    </lineage>
</organism>
<feature type="compositionally biased region" description="Polar residues" evidence="1">
    <location>
        <begin position="55"/>
        <end position="64"/>
    </location>
</feature>
<keyword evidence="4" id="KW-1185">Reference proteome</keyword>
<gene>
    <name evidence="3" type="ORF">CVT24_010345</name>
</gene>
<comment type="caution">
    <text evidence="3">The sequence shown here is derived from an EMBL/GenBank/DDBJ whole genome shotgun (WGS) entry which is preliminary data.</text>
</comment>
<feature type="compositionally biased region" description="Polar residues" evidence="1">
    <location>
        <begin position="194"/>
        <end position="204"/>
    </location>
</feature>
<dbReference type="InParanoid" id="A0A409YQH4"/>
<evidence type="ECO:0000256" key="1">
    <source>
        <dbReference type="SAM" id="MobiDB-lite"/>
    </source>
</evidence>
<feature type="transmembrane region" description="Helical" evidence="2">
    <location>
        <begin position="137"/>
        <end position="157"/>
    </location>
</feature>
<keyword evidence="2" id="KW-0812">Transmembrane</keyword>
<feature type="compositionally biased region" description="Low complexity" evidence="1">
    <location>
        <begin position="246"/>
        <end position="259"/>
    </location>
</feature>